<dbReference type="EMBL" id="MDYX01000037">
    <property type="protein sequence ID" value="KAF9629903.1"/>
    <property type="molecule type" value="Genomic_DNA"/>
</dbReference>
<accession>A0A5N5D965</accession>
<reference evidence="3" key="1">
    <citation type="submission" date="2016-08" db="EMBL/GenBank/DDBJ databases">
        <authorList>
            <person name="Yan J."/>
        </authorList>
    </citation>
    <scope>NUCLEOTIDE SEQUENCE</scope>
    <source>
        <strain evidence="3">CSS-01s</strain>
    </source>
</reference>
<keyword evidence="1" id="KW-0812">Transmembrane</keyword>
<evidence type="ECO:0000313" key="3">
    <source>
        <dbReference type="EMBL" id="KAF9629903.1"/>
    </source>
</evidence>
<keyword evidence="4" id="KW-1185">Reference proteome</keyword>
<reference evidence="2 4" key="3">
    <citation type="journal article" date="2019" name="Sci. Rep.">
        <title>A multi-omics analysis of the grapevine pathogen Lasiodiplodia theobromae reveals that temperature affects the expression of virulence- and pathogenicity-related genes.</title>
        <authorList>
            <person name="Felix C."/>
            <person name="Meneses R."/>
            <person name="Goncalves M.F.M."/>
            <person name="Tilleman L."/>
            <person name="Duarte A.S."/>
            <person name="Jorrin-Novo J.V."/>
            <person name="Van de Peer Y."/>
            <person name="Deforce D."/>
            <person name="Van Nieuwerburgh F."/>
            <person name="Esteves A.C."/>
            <person name="Alves A."/>
        </authorList>
    </citation>
    <scope>NUCLEOTIDE SEQUENCE [LARGE SCALE GENOMIC DNA]</scope>
    <source>
        <strain evidence="2 4">LA-SOL3</strain>
    </source>
</reference>
<reference evidence="3" key="2">
    <citation type="journal article" date="2018" name="DNA Res.">
        <title>Comparative genome and transcriptome analyses reveal adaptations to opportunistic infections in woody plant degrading pathogens of Botryosphaeriaceae.</title>
        <authorList>
            <person name="Yan J.Y."/>
            <person name="Zhao W.S."/>
            <person name="Chen Z."/>
            <person name="Xing Q.K."/>
            <person name="Zhang W."/>
            <person name="Chethana K.W.T."/>
            <person name="Xue M.F."/>
            <person name="Xu J.P."/>
            <person name="Phillips A.J.L."/>
            <person name="Wang Y."/>
            <person name="Liu J.H."/>
            <person name="Liu M."/>
            <person name="Zhou Y."/>
            <person name="Jayawardena R.S."/>
            <person name="Manawasinghe I.S."/>
            <person name="Huang J.B."/>
            <person name="Qiao G.H."/>
            <person name="Fu C.Y."/>
            <person name="Guo F.F."/>
            <person name="Dissanayake A.J."/>
            <person name="Peng Y.L."/>
            <person name="Hyde K.D."/>
            <person name="Li X.H."/>
        </authorList>
    </citation>
    <scope>NUCLEOTIDE SEQUENCE</scope>
    <source>
        <strain evidence="3">CSS-01s</strain>
    </source>
</reference>
<evidence type="ECO:0000313" key="4">
    <source>
        <dbReference type="Proteomes" id="UP000325902"/>
    </source>
</evidence>
<gene>
    <name evidence="3" type="ORF">BFW01_g84</name>
    <name evidence="2" type="ORF">DBV05_g6915</name>
</gene>
<protein>
    <submittedName>
        <fullName evidence="2">Uncharacterized protein</fullName>
    </submittedName>
</protein>
<proteinExistence type="predicted"/>
<evidence type="ECO:0000256" key="1">
    <source>
        <dbReference type="SAM" id="Phobius"/>
    </source>
</evidence>
<keyword evidence="1" id="KW-1133">Transmembrane helix</keyword>
<dbReference type="Proteomes" id="UP000627934">
    <property type="component" value="Unassembled WGS sequence"/>
</dbReference>
<evidence type="ECO:0000313" key="2">
    <source>
        <dbReference type="EMBL" id="KAB2574353.1"/>
    </source>
</evidence>
<dbReference type="AlphaFoldDB" id="A0A5N5D965"/>
<dbReference type="Proteomes" id="UP000325902">
    <property type="component" value="Unassembled WGS sequence"/>
</dbReference>
<dbReference type="OrthoDB" id="5402816at2759"/>
<dbReference type="EMBL" id="VCHE01000044">
    <property type="protein sequence ID" value="KAB2574353.1"/>
    <property type="molecule type" value="Genomic_DNA"/>
</dbReference>
<keyword evidence="1" id="KW-0472">Membrane</keyword>
<comment type="caution">
    <text evidence="2">The sequence shown here is derived from an EMBL/GenBank/DDBJ whole genome shotgun (WGS) entry which is preliminary data.</text>
</comment>
<name>A0A5N5D965_9PEZI</name>
<feature type="transmembrane region" description="Helical" evidence="1">
    <location>
        <begin position="33"/>
        <end position="54"/>
    </location>
</feature>
<sequence>MPALDLANLGAVATTTTYHRLVKRKNWAAREPGVILVFCIIGAIAILLISLFTWKKIQQRRVAKAG</sequence>
<organism evidence="2 4">
    <name type="scientific">Lasiodiplodia theobromae</name>
    <dbReference type="NCBI Taxonomy" id="45133"/>
    <lineage>
        <taxon>Eukaryota</taxon>
        <taxon>Fungi</taxon>
        <taxon>Dikarya</taxon>
        <taxon>Ascomycota</taxon>
        <taxon>Pezizomycotina</taxon>
        <taxon>Dothideomycetes</taxon>
        <taxon>Dothideomycetes incertae sedis</taxon>
        <taxon>Botryosphaeriales</taxon>
        <taxon>Botryosphaeriaceae</taxon>
        <taxon>Lasiodiplodia</taxon>
    </lineage>
</organism>